<accession>A0A6M9ZA82</accession>
<dbReference type="SUPFAM" id="SSF52540">
    <property type="entry name" value="P-loop containing nucleoside triphosphate hydrolases"/>
    <property type="match status" value="1"/>
</dbReference>
<feature type="domain" description="Helicase superfamily 3 single-stranded DNA/RNA virus" evidence="5">
    <location>
        <begin position="356"/>
        <end position="446"/>
    </location>
</feature>
<organism evidence="6">
    <name type="scientific">Cressdnaviricota sp</name>
    <dbReference type="NCBI Taxonomy" id="2748378"/>
    <lineage>
        <taxon>Viruses</taxon>
        <taxon>Monodnaviria</taxon>
        <taxon>Shotokuvirae</taxon>
        <taxon>Cressdnaviricota</taxon>
    </lineage>
</organism>
<dbReference type="GO" id="GO:0003724">
    <property type="term" value="F:RNA helicase activity"/>
    <property type="evidence" value="ECO:0007669"/>
    <property type="project" value="InterPro"/>
</dbReference>
<evidence type="ECO:0000256" key="3">
    <source>
        <dbReference type="ARBA" id="ARBA00022562"/>
    </source>
</evidence>
<evidence type="ECO:0000256" key="4">
    <source>
        <dbReference type="SAM" id="MobiDB-lite"/>
    </source>
</evidence>
<dbReference type="GO" id="GO:0003723">
    <property type="term" value="F:RNA binding"/>
    <property type="evidence" value="ECO:0007669"/>
    <property type="project" value="InterPro"/>
</dbReference>
<comment type="subcellular location">
    <subcellularLocation>
        <location evidence="1">Host nucleus</location>
    </subcellularLocation>
</comment>
<dbReference type="Pfam" id="PF00910">
    <property type="entry name" value="RNA_helicase"/>
    <property type="match status" value="1"/>
</dbReference>
<feature type="compositionally biased region" description="Acidic residues" evidence="4">
    <location>
        <begin position="59"/>
        <end position="68"/>
    </location>
</feature>
<reference evidence="6" key="1">
    <citation type="submission" date="2020-01" db="EMBL/GenBank/DDBJ databases">
        <title>Viral genomes from wild and zoo birds in China.</title>
        <authorList>
            <person name="Yao Y."/>
            <person name="Shan T."/>
            <person name="Yang S."/>
            <person name="Zhang W."/>
        </authorList>
    </citation>
    <scope>NUCLEOTIDE SEQUENCE</scope>
    <source>
        <strain evidence="6">Wftcra75cir1nc</strain>
    </source>
</reference>
<evidence type="ECO:0000313" key="6">
    <source>
        <dbReference type="EMBL" id="QKN88907.1"/>
    </source>
</evidence>
<feature type="compositionally biased region" description="Basic and acidic residues" evidence="4">
    <location>
        <begin position="42"/>
        <end position="56"/>
    </location>
</feature>
<name>A0A6M9ZA82_9VIRU</name>
<protein>
    <recommendedName>
        <fullName evidence="2">Replication-associated protein</fullName>
    </recommendedName>
</protein>
<dbReference type="GO" id="GO:0042025">
    <property type="term" value="C:host cell nucleus"/>
    <property type="evidence" value="ECO:0007669"/>
    <property type="project" value="UniProtKB-SubCell"/>
</dbReference>
<keyword evidence="3" id="KW-1048">Host nucleus</keyword>
<feature type="region of interest" description="Disordered" evidence="4">
    <location>
        <begin position="35"/>
        <end position="77"/>
    </location>
</feature>
<dbReference type="EMBL" id="MT138095">
    <property type="protein sequence ID" value="QKN88907.1"/>
    <property type="molecule type" value="Genomic_DNA"/>
</dbReference>
<dbReference type="InterPro" id="IPR027417">
    <property type="entry name" value="P-loop_NTPase"/>
</dbReference>
<evidence type="ECO:0000256" key="1">
    <source>
        <dbReference type="ARBA" id="ARBA00004147"/>
    </source>
</evidence>
<evidence type="ECO:0000259" key="5">
    <source>
        <dbReference type="Pfam" id="PF00910"/>
    </source>
</evidence>
<proteinExistence type="predicted"/>
<evidence type="ECO:0000256" key="2">
    <source>
        <dbReference type="ARBA" id="ARBA00014531"/>
    </source>
</evidence>
<dbReference type="InterPro" id="IPR000605">
    <property type="entry name" value="Helicase_SF3_ssDNA/RNA_vir"/>
</dbReference>
<sequence>MSDHWSAKWTWKAEDGKFYATRAEALWVNTQIYQSGPMSSTDTEKEPVQHMKRPIDDLFSSDEDEEEERPPSKYFKGESDNQIAYFTPVTTSVGKTFKKVKAIDGKFTLDPDAPLQQHSVTAGNIRIGLPTPPQSAEDAEATRIKNAKCKVWMGTFWYKKEECEAGNLTWPFGALPDPEGKVQHLIGQIEITTGKGEQQAALVKAFQAYNKDPSKSIKFAADGEQRHLQFTVTFKHPTTRSGALWILAQDNQARAAVLYQRCYLEPSRNAEWCRAYCKDAKKRMEGTNVVEIGAEPVRGVAPEAMDAVQDIEAGMTIQEIIRKYPKVWTRHHQMLKATANLMGGKPRDLDDKPEVVVYYGIPGSGKSWSAQMENPGAYRKDSTKWWPSYEAQTTVIFDDFAPNNYAGTGEFMKIDDLLRALDVYEVQVQYKGGYSQLVAKKFVICSNFMPEEWYPGHSQLEALKRRITAIYMFPQVWQPTPTFPPLPKRIQIYSANQAQHPVEGASGQQ</sequence>